<comment type="catalytic activity">
    <reaction evidence="3">
        <text>[protein]-L-glutamate 5-O-methyl ester + H2O = L-glutamyl-[protein] + methanol + H(+)</text>
        <dbReference type="Rhea" id="RHEA:23236"/>
        <dbReference type="Rhea" id="RHEA-COMP:10208"/>
        <dbReference type="Rhea" id="RHEA-COMP:10311"/>
        <dbReference type="ChEBI" id="CHEBI:15377"/>
        <dbReference type="ChEBI" id="CHEBI:15378"/>
        <dbReference type="ChEBI" id="CHEBI:17790"/>
        <dbReference type="ChEBI" id="CHEBI:29973"/>
        <dbReference type="ChEBI" id="CHEBI:82795"/>
        <dbReference type="EC" id="3.1.1.61"/>
    </reaction>
</comment>
<dbReference type="GO" id="GO:0008984">
    <property type="term" value="F:protein-glutamate methylesterase activity"/>
    <property type="evidence" value="ECO:0007669"/>
    <property type="project" value="UniProtKB-EC"/>
</dbReference>
<dbReference type="CDD" id="cd16433">
    <property type="entry name" value="CheB"/>
    <property type="match status" value="1"/>
</dbReference>
<proteinExistence type="predicted"/>
<keyword evidence="7" id="KW-1185">Reference proteome</keyword>
<evidence type="ECO:0000313" key="6">
    <source>
        <dbReference type="EMBL" id="QFZ19602.1"/>
    </source>
</evidence>
<dbReference type="PANTHER" id="PTHR42872:SF6">
    <property type="entry name" value="PROTEIN-GLUTAMATE METHYLESTERASE_PROTEIN-GLUTAMINE GLUTAMINASE"/>
    <property type="match status" value="1"/>
</dbReference>
<protein>
    <recommendedName>
        <fullName evidence="2">protein-glutamate methylesterase</fullName>
        <ecNumber evidence="2">3.1.1.61</ecNumber>
    </recommendedName>
</protein>
<feature type="active site" evidence="4">
    <location>
        <position position="12"/>
    </location>
</feature>
<keyword evidence="1 4" id="KW-0378">Hydrolase</keyword>
<feature type="active site" evidence="4">
    <location>
        <position position="132"/>
    </location>
</feature>
<dbReference type="RefSeq" id="WP_084716225.1">
    <property type="nucleotide sequence ID" value="NZ_CP034550.1"/>
</dbReference>
<dbReference type="InterPro" id="IPR035909">
    <property type="entry name" value="CheB_C"/>
</dbReference>
<dbReference type="SUPFAM" id="SSF52738">
    <property type="entry name" value="Methylesterase CheB, C-terminal domain"/>
    <property type="match status" value="1"/>
</dbReference>
<dbReference type="PANTHER" id="PTHR42872">
    <property type="entry name" value="PROTEIN-GLUTAMATE METHYLESTERASE/PROTEIN-GLUTAMINE GLUTAMINASE"/>
    <property type="match status" value="1"/>
</dbReference>
<name>A0A5Q0H1Q6_SACSY</name>
<feature type="domain" description="CheB-type methylesterase" evidence="5">
    <location>
        <begin position="1"/>
        <end position="190"/>
    </location>
</feature>
<feature type="active site" evidence="4">
    <location>
        <position position="39"/>
    </location>
</feature>
<evidence type="ECO:0000259" key="5">
    <source>
        <dbReference type="PROSITE" id="PS50122"/>
    </source>
</evidence>
<dbReference type="Proteomes" id="UP000325787">
    <property type="component" value="Chromosome"/>
</dbReference>
<dbReference type="GO" id="GO:0006935">
    <property type="term" value="P:chemotaxis"/>
    <property type="evidence" value="ECO:0007669"/>
    <property type="project" value="UniProtKB-UniRule"/>
</dbReference>
<evidence type="ECO:0000256" key="3">
    <source>
        <dbReference type="ARBA" id="ARBA00048267"/>
    </source>
</evidence>
<organism evidence="6 7">
    <name type="scientific">Saccharothrix syringae</name>
    <name type="common">Nocardiopsis syringae</name>
    <dbReference type="NCBI Taxonomy" id="103733"/>
    <lineage>
        <taxon>Bacteria</taxon>
        <taxon>Bacillati</taxon>
        <taxon>Actinomycetota</taxon>
        <taxon>Actinomycetes</taxon>
        <taxon>Pseudonocardiales</taxon>
        <taxon>Pseudonocardiaceae</taxon>
        <taxon>Saccharothrix</taxon>
    </lineage>
</organism>
<dbReference type="OrthoDB" id="9791760at2"/>
<sequence>MAGHDVVVIGASAGGLTALRRLLADLPAGLPASVLVVVHTTDRTRSRLAEVLADQGRLPAAYAVPGQRLTRGLLTVAPPGQHLVVTADDTLRLTRGPLVHRTRPAVDPLLNSAAEVCGPRVLAVVLSGLLQDGAEGAAAVAAAGGAVLVQDPADAHSPDMPRATLARVPHAGVRPAARLGSAIADLVGAVPPEVARRAEQAEDVEEALRLAVSQLRTHAAAQYRLQRRFDDTGPLVARFVARAARAQQAADLIASQVVPLYQPRRVDKPA</sequence>
<dbReference type="GO" id="GO:0000156">
    <property type="term" value="F:phosphorelay response regulator activity"/>
    <property type="evidence" value="ECO:0007669"/>
    <property type="project" value="InterPro"/>
</dbReference>
<dbReference type="Pfam" id="PF01339">
    <property type="entry name" value="CheB_methylest"/>
    <property type="match status" value="1"/>
</dbReference>
<dbReference type="AlphaFoldDB" id="A0A5Q0H1Q6"/>
<keyword evidence="4" id="KW-0145">Chemotaxis</keyword>
<dbReference type="PROSITE" id="PS50122">
    <property type="entry name" value="CHEB"/>
    <property type="match status" value="1"/>
</dbReference>
<dbReference type="Gene3D" id="3.40.50.180">
    <property type="entry name" value="Methylesterase CheB, C-terminal domain"/>
    <property type="match status" value="1"/>
</dbReference>
<gene>
    <name evidence="6" type="ORF">EKG83_21140</name>
</gene>
<dbReference type="EMBL" id="CP034550">
    <property type="protein sequence ID" value="QFZ19602.1"/>
    <property type="molecule type" value="Genomic_DNA"/>
</dbReference>
<accession>A0A5Q0H1Q6</accession>
<dbReference type="EC" id="3.1.1.61" evidence="2"/>
<dbReference type="KEGG" id="ssyi:EKG83_21140"/>
<reference evidence="7" key="1">
    <citation type="journal article" date="2021" name="Curr. Microbiol.">
        <title>Complete genome of nocamycin-producing strain Saccharothrix syringae NRRL B-16468 reveals the biosynthetic potential for secondary metabolites.</title>
        <authorList>
            <person name="Mo X."/>
            <person name="Yang S."/>
        </authorList>
    </citation>
    <scope>NUCLEOTIDE SEQUENCE [LARGE SCALE GENOMIC DNA]</scope>
    <source>
        <strain evidence="7">ATCC 51364 / DSM 43886 / JCM 6844 / KCTC 9398 / NBRC 14523 / NRRL B-16468 / INA 2240</strain>
    </source>
</reference>
<evidence type="ECO:0000256" key="4">
    <source>
        <dbReference type="PROSITE-ProRule" id="PRU00050"/>
    </source>
</evidence>
<evidence type="ECO:0000256" key="2">
    <source>
        <dbReference type="ARBA" id="ARBA00039140"/>
    </source>
</evidence>
<evidence type="ECO:0000313" key="7">
    <source>
        <dbReference type="Proteomes" id="UP000325787"/>
    </source>
</evidence>
<dbReference type="InterPro" id="IPR000673">
    <property type="entry name" value="Sig_transdc_resp-reg_Me-estase"/>
</dbReference>
<dbReference type="GO" id="GO:0005737">
    <property type="term" value="C:cytoplasm"/>
    <property type="evidence" value="ECO:0007669"/>
    <property type="project" value="InterPro"/>
</dbReference>
<evidence type="ECO:0000256" key="1">
    <source>
        <dbReference type="ARBA" id="ARBA00022801"/>
    </source>
</evidence>